<protein>
    <submittedName>
        <fullName evidence="1">Heparinase II/III family protein</fullName>
    </submittedName>
</protein>
<sequence>MAGAAFSRDQVRAALRAGRPGAVLDGYRDRALWERAGRRAPTAGMLRAIDERAAEWRRTPIPPLPFSGYRRFADDGARTPFEREYFARRRRLTDLALAAVARPDGSTAALADTVWAICDEYSWALPAHLAELLAPAPAVPHDRQIDLFAAETGFALAEISALLPERLAPLVAERAAAETRRRVLDPYLRLPPFAWESGHTNWTSVCAAGVGTAALHLLDPVAEADELLEITVRVLAAMGRFLDGFGADGVCLEGLDYWAYGFGFFVAYAEALRRYTGGALDPLADPSGLVERIALFPQRVFLGGSAVAAFSDASPHGSRDPGLAAFLRHRFPAVTPPDEATRTADPVDHCGRWGPALRSLVWATRHAGGAAEAAPAGPDPGGYLPDAQWLVSRQRAAGGEVALAAKGGHNEEPHNHNDLGSFVLVRDGEPLLAELGAGHYTRDYFGPKRYDILCNGSQGHSLPLVNGVGQESSARAVAEVLLAEHAPALARLRLEIGAAYPVPGLASLVRNLTFADGVLTVRDAFAGAGPLAVVERFVSFHRPTLTAPGRAELRGERAALALRYDPERWRATVVAHPHERHDGTPVTVYSLDLAGDGADGAFELVVTALAE</sequence>
<dbReference type="Proteomes" id="UP001183410">
    <property type="component" value="Unassembled WGS sequence"/>
</dbReference>
<dbReference type="SUPFAM" id="SSF48230">
    <property type="entry name" value="Chondroitin AC/alginate lyase"/>
    <property type="match status" value="1"/>
</dbReference>
<evidence type="ECO:0000313" key="1">
    <source>
        <dbReference type="EMBL" id="MDT0268536.1"/>
    </source>
</evidence>
<gene>
    <name evidence="1" type="ORF">RM844_19810</name>
</gene>
<accession>A0ABU2JUV1</accession>
<comment type="caution">
    <text evidence="1">The sequence shown here is derived from an EMBL/GenBank/DDBJ whole genome shotgun (WGS) entry which is preliminary data.</text>
</comment>
<dbReference type="Gene3D" id="1.50.10.100">
    <property type="entry name" value="Chondroitin AC/alginate lyase"/>
    <property type="match status" value="1"/>
</dbReference>
<proteinExistence type="predicted"/>
<organism evidence="1 2">
    <name type="scientific">Streptomyces chisholmiae</name>
    <dbReference type="NCBI Taxonomy" id="3075540"/>
    <lineage>
        <taxon>Bacteria</taxon>
        <taxon>Bacillati</taxon>
        <taxon>Actinomycetota</taxon>
        <taxon>Actinomycetes</taxon>
        <taxon>Kitasatosporales</taxon>
        <taxon>Streptomycetaceae</taxon>
        <taxon>Streptomyces</taxon>
    </lineage>
</organism>
<dbReference type="EMBL" id="JAVREO010000011">
    <property type="protein sequence ID" value="MDT0268536.1"/>
    <property type="molecule type" value="Genomic_DNA"/>
</dbReference>
<dbReference type="InterPro" id="IPR008929">
    <property type="entry name" value="Chondroitin_lyas"/>
</dbReference>
<dbReference type="RefSeq" id="WP_311668621.1">
    <property type="nucleotide sequence ID" value="NZ_JAVREO010000011.1"/>
</dbReference>
<dbReference type="Gene3D" id="2.70.98.70">
    <property type="match status" value="1"/>
</dbReference>
<name>A0ABU2JUV1_9ACTN</name>
<keyword evidence="2" id="KW-1185">Reference proteome</keyword>
<reference evidence="2" key="1">
    <citation type="submission" date="2023-07" db="EMBL/GenBank/DDBJ databases">
        <title>30 novel species of actinomycetes from the DSMZ collection.</title>
        <authorList>
            <person name="Nouioui I."/>
        </authorList>
    </citation>
    <scope>NUCLEOTIDE SEQUENCE [LARGE SCALE GENOMIC DNA]</scope>
    <source>
        <strain evidence="2">DSM 44915</strain>
    </source>
</reference>
<evidence type="ECO:0000313" key="2">
    <source>
        <dbReference type="Proteomes" id="UP001183410"/>
    </source>
</evidence>